<dbReference type="OrthoDB" id="1559178at2759"/>
<evidence type="ECO:0000313" key="4">
    <source>
        <dbReference type="Proteomes" id="UP000325577"/>
    </source>
</evidence>
<evidence type="ECO:0000256" key="1">
    <source>
        <dbReference type="SAM" id="MobiDB-lite"/>
    </source>
</evidence>
<organism evidence="3 4">
    <name type="scientific">Nyssa sinensis</name>
    <dbReference type="NCBI Taxonomy" id="561372"/>
    <lineage>
        <taxon>Eukaryota</taxon>
        <taxon>Viridiplantae</taxon>
        <taxon>Streptophyta</taxon>
        <taxon>Embryophyta</taxon>
        <taxon>Tracheophyta</taxon>
        <taxon>Spermatophyta</taxon>
        <taxon>Magnoliopsida</taxon>
        <taxon>eudicotyledons</taxon>
        <taxon>Gunneridae</taxon>
        <taxon>Pentapetalae</taxon>
        <taxon>asterids</taxon>
        <taxon>Cornales</taxon>
        <taxon>Nyssaceae</taxon>
        <taxon>Nyssa</taxon>
    </lineage>
</organism>
<feature type="compositionally biased region" description="Low complexity" evidence="1">
    <location>
        <begin position="293"/>
        <end position="306"/>
    </location>
</feature>
<keyword evidence="4" id="KW-1185">Reference proteome</keyword>
<gene>
    <name evidence="3" type="ORF">F0562_028069</name>
</gene>
<dbReference type="AlphaFoldDB" id="A0A5J5B562"/>
<feature type="domain" description="Putative plant transposon protein" evidence="2">
    <location>
        <begin position="50"/>
        <end position="217"/>
    </location>
</feature>
<reference evidence="3 4" key="1">
    <citation type="submission" date="2019-09" db="EMBL/GenBank/DDBJ databases">
        <title>A chromosome-level genome assembly of the Chinese tupelo Nyssa sinensis.</title>
        <authorList>
            <person name="Yang X."/>
            <person name="Kang M."/>
            <person name="Yang Y."/>
            <person name="Xiong H."/>
            <person name="Wang M."/>
            <person name="Zhang Z."/>
            <person name="Wang Z."/>
            <person name="Wu H."/>
            <person name="Ma T."/>
            <person name="Liu J."/>
            <person name="Xi Z."/>
        </authorList>
    </citation>
    <scope>NUCLEOTIDE SEQUENCE [LARGE SCALE GENOMIC DNA]</scope>
    <source>
        <strain evidence="3">J267</strain>
        <tissue evidence="3">Leaf</tissue>
    </source>
</reference>
<dbReference type="Pfam" id="PF20167">
    <property type="entry name" value="Transposase_32"/>
    <property type="match status" value="1"/>
</dbReference>
<dbReference type="Proteomes" id="UP000325577">
    <property type="component" value="Linkage Group LG15"/>
</dbReference>
<evidence type="ECO:0000259" key="2">
    <source>
        <dbReference type="Pfam" id="PF20167"/>
    </source>
</evidence>
<accession>A0A5J5B562</accession>
<name>A0A5J5B562_9ASTE</name>
<dbReference type="EMBL" id="CM018038">
    <property type="protein sequence ID" value="KAA8538385.1"/>
    <property type="molecule type" value="Genomic_DNA"/>
</dbReference>
<sequence>MVYVYYSTLSASYYGGLVSICHFFGSSTEESSSVKVHYCSDSSPCHSGSPIYEPLVREFYANLETVRNQVTARAFVYKISFYLTPTLIAKTLAILREDQIGFPYASGDAPREEVLAKTLRCDWSDIFRVIDAHLSQCLLSDDYCFLNLVVSYDLSLVSRTNTLTQSHSTLLYAIATGVPIDGAYVIFSTIDDVVSGQHTVVLPFGNVITRICVGQGVLIYTFDMVRELSGPFTKLTLIEFECHVGLVAVDVIEDMEAVTTEVGKVVPDDDYLVNQMPPQYRQDLSPPRPFYHGPGASSSSAPPLVT</sequence>
<proteinExistence type="predicted"/>
<evidence type="ECO:0000313" key="3">
    <source>
        <dbReference type="EMBL" id="KAA8538385.1"/>
    </source>
</evidence>
<feature type="region of interest" description="Disordered" evidence="1">
    <location>
        <begin position="277"/>
        <end position="306"/>
    </location>
</feature>
<protein>
    <recommendedName>
        <fullName evidence="2">Putative plant transposon protein domain-containing protein</fullName>
    </recommendedName>
</protein>
<dbReference type="InterPro" id="IPR046796">
    <property type="entry name" value="Transposase_32_dom"/>
</dbReference>